<proteinExistence type="predicted"/>
<organism evidence="1 2">
    <name type="scientific">Rubellimicrobium mesophilum DSM 19309</name>
    <dbReference type="NCBI Taxonomy" id="442562"/>
    <lineage>
        <taxon>Bacteria</taxon>
        <taxon>Pseudomonadati</taxon>
        <taxon>Pseudomonadota</taxon>
        <taxon>Alphaproteobacteria</taxon>
        <taxon>Rhodobacterales</taxon>
        <taxon>Roseobacteraceae</taxon>
        <taxon>Rubellimicrobium</taxon>
    </lineage>
</organism>
<dbReference type="RefSeq" id="WP_037278397.1">
    <property type="nucleotide sequence ID" value="NZ_KK088555.1"/>
</dbReference>
<dbReference type="Proteomes" id="UP000019666">
    <property type="component" value="Unassembled WGS sequence"/>
</dbReference>
<protein>
    <submittedName>
        <fullName evidence="1">Uncharacterized protein</fullName>
    </submittedName>
</protein>
<evidence type="ECO:0000313" key="2">
    <source>
        <dbReference type="Proteomes" id="UP000019666"/>
    </source>
</evidence>
<name>A0A017HHC0_9RHOB</name>
<accession>A0A017HHC0</accession>
<gene>
    <name evidence="1" type="ORF">Rumeso_04499</name>
</gene>
<evidence type="ECO:0000313" key="1">
    <source>
        <dbReference type="EMBL" id="EYD73902.1"/>
    </source>
</evidence>
<dbReference type="EMBL" id="AOSK01000127">
    <property type="protein sequence ID" value="EYD73902.1"/>
    <property type="molecule type" value="Genomic_DNA"/>
</dbReference>
<reference evidence="1 2" key="1">
    <citation type="submission" date="2013-02" db="EMBL/GenBank/DDBJ databases">
        <authorList>
            <person name="Fiebig A."/>
            <person name="Goeker M."/>
            <person name="Klenk H.-P.P."/>
        </authorList>
    </citation>
    <scope>NUCLEOTIDE SEQUENCE [LARGE SCALE GENOMIC DNA]</scope>
    <source>
        <strain evidence="1 2">DSM 19309</strain>
    </source>
</reference>
<dbReference type="STRING" id="442562.Rumeso_04499"/>
<dbReference type="OrthoDB" id="7550695at2"/>
<dbReference type="HOGENOM" id="CLU_775833_0_0_5"/>
<sequence>MSTLLRWAGRLLLALLLVAIALLSPVAYVELACRGTPVADGYEPILPPEHRRPESATLLTYPEWHIVHAYEDYAEVIRTGDPQDFGYLSAIGGFWSSYCALSRATAAHGGADRDYRTMVDVIGVSFTAELLLKAGYEETLGRIATWVRGEGRTPLDGLSARQAADYAAFLQQVPWYRWDFLRSATELDDAATAAFRDRERDLALGLEYRAKAAYAQAIAAAVAATGNDELTMRSIVAGLSPEDLGRIEGVTVIGERPEGIEIETPRYAAFTEVARTLATQGADFVEIAGNDDILVTSIAASPPPDGPTVIAALPRQGSPGVRLLRLVEVTDLAQVLRDDGPIVEHIHDY</sequence>
<dbReference type="AlphaFoldDB" id="A0A017HHC0"/>
<keyword evidence="2" id="KW-1185">Reference proteome</keyword>
<comment type="caution">
    <text evidence="1">The sequence shown here is derived from an EMBL/GenBank/DDBJ whole genome shotgun (WGS) entry which is preliminary data.</text>
</comment>
<dbReference type="PATRIC" id="fig|442562.3.peg.4428"/>